<organism evidence="3 4">
    <name type="scientific">Bradyrhizobium manausense</name>
    <dbReference type="NCBI Taxonomy" id="989370"/>
    <lineage>
        <taxon>Bacteria</taxon>
        <taxon>Pseudomonadati</taxon>
        <taxon>Pseudomonadota</taxon>
        <taxon>Alphaproteobacteria</taxon>
        <taxon>Hyphomicrobiales</taxon>
        <taxon>Nitrobacteraceae</taxon>
        <taxon>Bradyrhizobium</taxon>
    </lineage>
</organism>
<feature type="region of interest" description="Disordered" evidence="1">
    <location>
        <begin position="112"/>
        <end position="138"/>
    </location>
</feature>
<keyword evidence="2" id="KW-0732">Signal</keyword>
<protein>
    <recommendedName>
        <fullName evidence="5">DUF1236 domain-containing protein</fullName>
    </recommendedName>
</protein>
<feature type="signal peptide" evidence="2">
    <location>
        <begin position="1"/>
        <end position="23"/>
    </location>
</feature>
<name>A0A0R3DHE6_9BRAD</name>
<feature type="compositionally biased region" description="Low complexity" evidence="1">
    <location>
        <begin position="43"/>
        <end position="61"/>
    </location>
</feature>
<dbReference type="Proteomes" id="UP000051936">
    <property type="component" value="Unassembled WGS sequence"/>
</dbReference>
<comment type="caution">
    <text evidence="3">The sequence shown here is derived from an EMBL/GenBank/DDBJ whole genome shotgun (WGS) entry which is preliminary data.</text>
</comment>
<feature type="region of interest" description="Disordered" evidence="1">
    <location>
        <begin position="29"/>
        <end position="86"/>
    </location>
</feature>
<keyword evidence="4" id="KW-1185">Reference proteome</keyword>
<dbReference type="AlphaFoldDB" id="A0A0R3DHE6"/>
<accession>A0A0R3DHE6</accession>
<dbReference type="EMBL" id="LJYG01000089">
    <property type="protein sequence ID" value="KRQ09312.1"/>
    <property type="molecule type" value="Genomic_DNA"/>
</dbReference>
<evidence type="ECO:0000256" key="2">
    <source>
        <dbReference type="SAM" id="SignalP"/>
    </source>
</evidence>
<dbReference type="RefSeq" id="WP_057750205.1">
    <property type="nucleotide sequence ID" value="NZ_LJYG01000089.1"/>
</dbReference>
<feature type="compositionally biased region" description="Polar residues" evidence="1">
    <location>
        <begin position="71"/>
        <end position="85"/>
    </location>
</feature>
<reference evidence="3 4" key="1">
    <citation type="submission" date="2015-09" db="EMBL/GenBank/DDBJ databases">
        <title>Draft Genome Sequence of Bradyrhizobium manausense Strain BR 3351T, a Novel Symbiotic Nitrogen-Fixing Alphaproteobacterium Isolated from Brazilian Amazon Rain Forest.</title>
        <authorList>
            <person name="De Araujo J.L."/>
            <person name="Zilli J.E."/>
        </authorList>
    </citation>
    <scope>NUCLEOTIDE SEQUENCE [LARGE SCALE GENOMIC DNA]</scope>
    <source>
        <strain evidence="3 4">BR3351</strain>
    </source>
</reference>
<evidence type="ECO:0000313" key="3">
    <source>
        <dbReference type="EMBL" id="KRQ09312.1"/>
    </source>
</evidence>
<feature type="chain" id="PRO_5006435500" description="DUF1236 domain-containing protein" evidence="2">
    <location>
        <begin position="24"/>
        <end position="138"/>
    </location>
</feature>
<gene>
    <name evidence="3" type="ORF">AOQ71_20840</name>
</gene>
<proteinExistence type="predicted"/>
<evidence type="ECO:0000256" key="1">
    <source>
        <dbReference type="SAM" id="MobiDB-lite"/>
    </source>
</evidence>
<evidence type="ECO:0008006" key="5">
    <source>
        <dbReference type="Google" id="ProtNLM"/>
    </source>
</evidence>
<feature type="compositionally biased region" description="Low complexity" evidence="1">
    <location>
        <begin position="115"/>
        <end position="138"/>
    </location>
</feature>
<dbReference type="OrthoDB" id="8254528at2"/>
<sequence>MHQLIRGAAIAVALFGSVSFAAAQRSSGEVHPDLTASQQQTVSQGLASSPSQPAPSGQQPQVGSKVPDAMSAQSVPSNVTDQVPETKNLLFVKLPDRIVLIDPDDKLVTQIVMESTTTDSSTTDTGGSTTNTSDRPSR</sequence>
<evidence type="ECO:0000313" key="4">
    <source>
        <dbReference type="Proteomes" id="UP000051936"/>
    </source>
</evidence>